<dbReference type="InterPro" id="IPR008146">
    <property type="entry name" value="Gln_synth_cat_dom"/>
</dbReference>
<gene>
    <name evidence="7" type="ORF">MAR_036645</name>
</gene>
<comment type="similarity">
    <text evidence="5">Belongs to the glutamine synthetase family.</text>
</comment>
<evidence type="ECO:0000256" key="2">
    <source>
        <dbReference type="ARBA" id="ARBA00022598"/>
    </source>
</evidence>
<evidence type="ECO:0000256" key="4">
    <source>
        <dbReference type="ARBA" id="ARBA00022840"/>
    </source>
</evidence>
<dbReference type="PANTHER" id="PTHR20852">
    <property type="entry name" value="GLUTAMINE SYNTHETASE"/>
    <property type="match status" value="1"/>
</dbReference>
<keyword evidence="4" id="KW-0067">ATP-binding</keyword>
<evidence type="ECO:0000256" key="3">
    <source>
        <dbReference type="ARBA" id="ARBA00022741"/>
    </source>
</evidence>
<dbReference type="PANTHER" id="PTHR20852:SF57">
    <property type="entry name" value="GLUTAMINE SYNTHETASE 2 CYTOPLASMIC"/>
    <property type="match status" value="1"/>
</dbReference>
<dbReference type="Gene3D" id="3.10.20.70">
    <property type="entry name" value="Glutamine synthetase, N-terminal domain"/>
    <property type="match status" value="1"/>
</dbReference>
<keyword evidence="2" id="KW-0436">Ligase</keyword>
<protein>
    <recommendedName>
        <fullName evidence="1">glutamine synthetase</fullName>
        <ecNumber evidence="1">6.3.1.2</ecNumber>
    </recommendedName>
</protein>
<dbReference type="PROSITE" id="PS51987">
    <property type="entry name" value="GS_CATALYTIC"/>
    <property type="match status" value="1"/>
</dbReference>
<sequence>MATIQPLKMKFPDEQGDTYSVLEYVLTDQSRIDFLNKTYVVDTEPNTFSDCPVKAITQYDSAEEIEPEPELATVPVAMCRDPFRQGRHKIVLCEPEYIDRPGQQVVRTRMTKYLNINVVLYVAALFTSSSTTTTTTTTTTINDNDSNNNFLCHCNRFLWDAVGMFTVLKHVRCGPCFRVQPSGAPREDVVTGNLQNDLFVGNNSGMERTFFDTLLHACLYAGLKMYGGNREGSPSMWEYQIGPLPGLEAADQLLLSRYILIRLAESVGLYVKFGNPEVLKSCDGRITLHANFSTKESRAEGGLRVLEKMAENIERHDQALIMSHYDNAGGATMKWFLSGRAYMPSYDNFKCKVGNKDDCSLRIPAMVAHAGKGYIEERRATGDANPYDVCRALTASALFEPGSW</sequence>
<name>A0ABY7FUV5_MYAAR</name>
<evidence type="ECO:0000313" key="7">
    <source>
        <dbReference type="EMBL" id="WAR22976.1"/>
    </source>
</evidence>
<dbReference type="InterPro" id="IPR014746">
    <property type="entry name" value="Gln_synth/guanido_kin_cat_dom"/>
</dbReference>
<reference evidence="7" key="1">
    <citation type="submission" date="2022-11" db="EMBL/GenBank/DDBJ databases">
        <title>Centuries of genome instability and evolution in soft-shell clam transmissible cancer (bioRxiv).</title>
        <authorList>
            <person name="Hart S.F.M."/>
            <person name="Yonemitsu M.A."/>
            <person name="Giersch R.M."/>
            <person name="Beal B.F."/>
            <person name="Arriagada G."/>
            <person name="Davis B.W."/>
            <person name="Ostrander E.A."/>
            <person name="Goff S.P."/>
            <person name="Metzger M.J."/>
        </authorList>
    </citation>
    <scope>NUCLEOTIDE SEQUENCE</scope>
    <source>
        <strain evidence="7">MELC-2E11</strain>
        <tissue evidence="7">Siphon/mantle</tissue>
    </source>
</reference>
<dbReference type="Gene3D" id="3.30.590.10">
    <property type="entry name" value="Glutamine synthetase/guanido kinase, catalytic domain"/>
    <property type="match status" value="1"/>
</dbReference>
<dbReference type="Proteomes" id="UP001164746">
    <property type="component" value="Chromosome 13"/>
</dbReference>
<dbReference type="EMBL" id="CP111024">
    <property type="protein sequence ID" value="WAR22976.1"/>
    <property type="molecule type" value="Genomic_DNA"/>
</dbReference>
<accession>A0ABY7FUV5</accession>
<dbReference type="SUPFAM" id="SSF55931">
    <property type="entry name" value="Glutamine synthetase/guanido kinase"/>
    <property type="match status" value="1"/>
</dbReference>
<feature type="domain" description="GS catalytic" evidence="6">
    <location>
        <begin position="130"/>
        <end position="404"/>
    </location>
</feature>
<evidence type="ECO:0000256" key="1">
    <source>
        <dbReference type="ARBA" id="ARBA00012937"/>
    </source>
</evidence>
<dbReference type="InterPro" id="IPR050292">
    <property type="entry name" value="Glutamine_Synthetase"/>
</dbReference>
<dbReference type="EC" id="6.3.1.2" evidence="1"/>
<keyword evidence="8" id="KW-1185">Reference proteome</keyword>
<evidence type="ECO:0000256" key="5">
    <source>
        <dbReference type="PROSITE-ProRule" id="PRU01331"/>
    </source>
</evidence>
<evidence type="ECO:0000259" key="6">
    <source>
        <dbReference type="PROSITE" id="PS51987"/>
    </source>
</evidence>
<organism evidence="7 8">
    <name type="scientific">Mya arenaria</name>
    <name type="common">Soft-shell clam</name>
    <dbReference type="NCBI Taxonomy" id="6604"/>
    <lineage>
        <taxon>Eukaryota</taxon>
        <taxon>Metazoa</taxon>
        <taxon>Spiralia</taxon>
        <taxon>Lophotrochozoa</taxon>
        <taxon>Mollusca</taxon>
        <taxon>Bivalvia</taxon>
        <taxon>Autobranchia</taxon>
        <taxon>Heteroconchia</taxon>
        <taxon>Euheterodonta</taxon>
        <taxon>Imparidentia</taxon>
        <taxon>Neoheterodontei</taxon>
        <taxon>Myida</taxon>
        <taxon>Myoidea</taxon>
        <taxon>Myidae</taxon>
        <taxon>Mya</taxon>
    </lineage>
</organism>
<evidence type="ECO:0000313" key="8">
    <source>
        <dbReference type="Proteomes" id="UP001164746"/>
    </source>
</evidence>
<dbReference type="InterPro" id="IPR036651">
    <property type="entry name" value="Gln_synt_N_sf"/>
</dbReference>
<dbReference type="SMART" id="SM01230">
    <property type="entry name" value="Gln-synt_C"/>
    <property type="match status" value="1"/>
</dbReference>
<proteinExistence type="inferred from homology"/>
<keyword evidence="3" id="KW-0547">Nucleotide-binding</keyword>